<accession>A0AAV1WYP3</accession>
<dbReference type="PANTHER" id="PTHR48062">
    <property type="entry name" value="RECEPTOR-LIKE PROTEIN 14"/>
    <property type="match status" value="1"/>
</dbReference>
<keyword evidence="5" id="KW-1185">Reference proteome</keyword>
<dbReference type="Pfam" id="PF00560">
    <property type="entry name" value="LRR_1"/>
    <property type="match status" value="4"/>
</dbReference>
<dbReference type="InterPro" id="IPR001611">
    <property type="entry name" value="Leu-rich_rpt"/>
</dbReference>
<evidence type="ECO:0008006" key="6">
    <source>
        <dbReference type="Google" id="ProtNLM"/>
    </source>
</evidence>
<dbReference type="SMART" id="SM00369">
    <property type="entry name" value="LRR_TYP"/>
    <property type="match status" value="6"/>
</dbReference>
<evidence type="ECO:0000256" key="1">
    <source>
        <dbReference type="ARBA" id="ARBA00009592"/>
    </source>
</evidence>
<dbReference type="SMART" id="SM00365">
    <property type="entry name" value="LRR_SD22"/>
    <property type="match status" value="5"/>
</dbReference>
<dbReference type="EMBL" id="CAXHTB010000010">
    <property type="protein sequence ID" value="CAL0313856.1"/>
    <property type="molecule type" value="Genomic_DNA"/>
</dbReference>
<gene>
    <name evidence="4" type="ORF">LLUT_LOCUS14916</name>
</gene>
<dbReference type="PROSITE" id="PS51450">
    <property type="entry name" value="LRR"/>
    <property type="match status" value="2"/>
</dbReference>
<comment type="similarity">
    <text evidence="1">Belongs to the RLP family.</text>
</comment>
<evidence type="ECO:0000256" key="2">
    <source>
        <dbReference type="ARBA" id="ARBA00022614"/>
    </source>
</evidence>
<dbReference type="SUPFAM" id="SSF52047">
    <property type="entry name" value="RNI-like"/>
    <property type="match status" value="1"/>
</dbReference>
<organism evidence="4 5">
    <name type="scientific">Lupinus luteus</name>
    <name type="common">European yellow lupine</name>
    <dbReference type="NCBI Taxonomy" id="3873"/>
    <lineage>
        <taxon>Eukaryota</taxon>
        <taxon>Viridiplantae</taxon>
        <taxon>Streptophyta</taxon>
        <taxon>Embryophyta</taxon>
        <taxon>Tracheophyta</taxon>
        <taxon>Spermatophyta</taxon>
        <taxon>Magnoliopsida</taxon>
        <taxon>eudicotyledons</taxon>
        <taxon>Gunneridae</taxon>
        <taxon>Pentapetalae</taxon>
        <taxon>rosids</taxon>
        <taxon>fabids</taxon>
        <taxon>Fabales</taxon>
        <taxon>Fabaceae</taxon>
        <taxon>Papilionoideae</taxon>
        <taxon>50 kb inversion clade</taxon>
        <taxon>genistoids sensu lato</taxon>
        <taxon>core genistoids</taxon>
        <taxon>Genisteae</taxon>
        <taxon>Lupinus</taxon>
    </lineage>
</organism>
<dbReference type="PANTHER" id="PTHR48062:SF21">
    <property type="entry name" value="RECEPTOR-LIKE PROTEIN 12"/>
    <property type="match status" value="1"/>
</dbReference>
<keyword evidence="2" id="KW-0433">Leucine-rich repeat</keyword>
<name>A0AAV1WYP3_LUPLU</name>
<comment type="caution">
    <text evidence="4">The sequence shown here is derived from an EMBL/GenBank/DDBJ whole genome shotgun (WGS) entry which is preliminary data.</text>
</comment>
<evidence type="ECO:0000313" key="5">
    <source>
        <dbReference type="Proteomes" id="UP001497480"/>
    </source>
</evidence>
<proteinExistence type="inferred from homology"/>
<sequence length="688" mass="78311">MNCCEGCLKNEREALLALNAQFYNPLTWEDNTNCCDWKRAQCNTTTKRVVELDLSFVMDYNRLRNWYVKFSDVVAFEDLKILELSGNSIAYFVEYEGSKILTKLKVLRLIGNRIGGNMLRKSIMRPFSSISQLYRSNNQLNGAIYVTDFHYLGNLESLVLDSSSKLVKGLGLLSLSNLEILDLNYNNISNFVVLEGSKSLTKLKVLRLDEDKIDGNMLRKSTVQPFSSISELYLSFNQFNGAIVVSGLLSLRNLEILDLSNNNINNFVVREGSKSLTKLKVLRLDGNKMDGNMLRMSILPFSFISELYLSYNQFTRAIVAVDFCDLANLEHLELDHSSNLVNEFFKTIGLLTSLKLLYLRGCGITGTLPATEWYKLKKLEELDLSENKFEGSLPSSFCYMTSLPSPFSNNSNIKFIYGNRNKVVLDTYPTLQTWVPKFQLYALHMSSSTITKFVPLPHFLLYQNHLVELDLSSLKLEVGFPNWLLENNIRMLNLVLSSCSLKGALQLQMNNNELSSLPKRMLQENSSLVMLDLSHNQISSSIQDMIQDLDDTGLTFLLLGDNHFTRKIPNELCQLRDISILDLSHNDFYGSIPSCLGKIPFENNPDILIHLIDDLYVVELINTYYRSTIYGTLYNRRNDANLQFVKQEATFTTKKSSYTYTGSILAYMNGIDLSYNNLAGTSHMSLET</sequence>
<dbReference type="InterPro" id="IPR032675">
    <property type="entry name" value="LRR_dom_sf"/>
</dbReference>
<protein>
    <recommendedName>
        <fullName evidence="6">Leucine-rich repeat-containing N-terminal plant-type domain-containing protein</fullName>
    </recommendedName>
</protein>
<dbReference type="InterPro" id="IPR051502">
    <property type="entry name" value="RLP_Defense_Trigger"/>
</dbReference>
<evidence type="ECO:0000256" key="3">
    <source>
        <dbReference type="ARBA" id="ARBA00022737"/>
    </source>
</evidence>
<dbReference type="Gene3D" id="3.80.10.10">
    <property type="entry name" value="Ribonuclease Inhibitor"/>
    <property type="match status" value="3"/>
</dbReference>
<dbReference type="SUPFAM" id="SSF52058">
    <property type="entry name" value="L domain-like"/>
    <property type="match status" value="1"/>
</dbReference>
<dbReference type="AlphaFoldDB" id="A0AAV1WYP3"/>
<dbReference type="InterPro" id="IPR003591">
    <property type="entry name" value="Leu-rich_rpt_typical-subtyp"/>
</dbReference>
<reference evidence="4 5" key="1">
    <citation type="submission" date="2024-03" db="EMBL/GenBank/DDBJ databases">
        <authorList>
            <person name="Martinez-Hernandez J."/>
        </authorList>
    </citation>
    <scope>NUCLEOTIDE SEQUENCE [LARGE SCALE GENOMIC DNA]</scope>
</reference>
<dbReference type="Proteomes" id="UP001497480">
    <property type="component" value="Unassembled WGS sequence"/>
</dbReference>
<evidence type="ECO:0000313" key="4">
    <source>
        <dbReference type="EMBL" id="CAL0313856.1"/>
    </source>
</evidence>
<keyword evidence="3" id="KW-0677">Repeat</keyword>